<dbReference type="InterPro" id="IPR005538">
    <property type="entry name" value="LrgA/CidA"/>
</dbReference>
<keyword evidence="8" id="KW-1185">Reference proteome</keyword>
<evidence type="ECO:0000256" key="3">
    <source>
        <dbReference type="ARBA" id="ARBA00022692"/>
    </source>
</evidence>
<evidence type="ECO:0000256" key="4">
    <source>
        <dbReference type="ARBA" id="ARBA00022989"/>
    </source>
</evidence>
<comment type="subcellular location">
    <subcellularLocation>
        <location evidence="1">Cell membrane</location>
        <topology evidence="1">Multi-pass membrane protein</topology>
    </subcellularLocation>
</comment>
<evidence type="ECO:0000256" key="2">
    <source>
        <dbReference type="ARBA" id="ARBA00022475"/>
    </source>
</evidence>
<protein>
    <submittedName>
        <fullName evidence="7">CidA/LrgA family protein</fullName>
    </submittedName>
</protein>
<feature type="transmembrane region" description="Helical" evidence="6">
    <location>
        <begin position="84"/>
        <end position="102"/>
    </location>
</feature>
<dbReference type="AlphaFoldDB" id="A0A926HXV5"/>
<sequence length="127" mass="13653">MKYIKQFGIILSVTLLGELLNAVIPLPVPASIYGLVLMLTGLMTKLIPLHAVKETGKFLLDIMPLLFVPAAVGLIDTWGVLRPVIVPVTVTVLVSTVAVMAASGRATQAVIRFSKQKEETKNEGIVM</sequence>
<feature type="transmembrane region" description="Helical" evidence="6">
    <location>
        <begin position="32"/>
        <end position="51"/>
    </location>
</feature>
<keyword evidence="4 6" id="KW-1133">Transmembrane helix</keyword>
<keyword evidence="5 6" id="KW-0472">Membrane</keyword>
<name>A0A926HXV5_9FIRM</name>
<evidence type="ECO:0000256" key="5">
    <source>
        <dbReference type="ARBA" id="ARBA00023136"/>
    </source>
</evidence>
<evidence type="ECO:0000256" key="6">
    <source>
        <dbReference type="SAM" id="Phobius"/>
    </source>
</evidence>
<evidence type="ECO:0000256" key="1">
    <source>
        <dbReference type="ARBA" id="ARBA00004651"/>
    </source>
</evidence>
<proteinExistence type="predicted"/>
<feature type="transmembrane region" description="Helical" evidence="6">
    <location>
        <begin position="58"/>
        <end position="78"/>
    </location>
</feature>
<organism evidence="7 8">
    <name type="scientific">Congzhengia minquanensis</name>
    <dbReference type="NCBI Taxonomy" id="2763657"/>
    <lineage>
        <taxon>Bacteria</taxon>
        <taxon>Bacillati</taxon>
        <taxon>Bacillota</taxon>
        <taxon>Clostridia</taxon>
        <taxon>Eubacteriales</taxon>
        <taxon>Oscillospiraceae</taxon>
        <taxon>Congzhengia</taxon>
    </lineage>
</organism>
<dbReference type="RefSeq" id="WP_249310969.1">
    <property type="nucleotide sequence ID" value="NZ_JACRSU010000001.1"/>
</dbReference>
<dbReference type="GO" id="GO:0005886">
    <property type="term" value="C:plasma membrane"/>
    <property type="evidence" value="ECO:0007669"/>
    <property type="project" value="UniProtKB-SubCell"/>
</dbReference>
<dbReference type="Pfam" id="PF03788">
    <property type="entry name" value="LrgA"/>
    <property type="match status" value="1"/>
</dbReference>
<evidence type="ECO:0000313" key="7">
    <source>
        <dbReference type="EMBL" id="MBC8539763.1"/>
    </source>
</evidence>
<keyword evidence="2" id="KW-1003">Cell membrane</keyword>
<dbReference type="PANTHER" id="PTHR33931">
    <property type="entry name" value="HOLIN-LIKE PROTEIN CIDA-RELATED"/>
    <property type="match status" value="1"/>
</dbReference>
<dbReference type="Proteomes" id="UP000611762">
    <property type="component" value="Unassembled WGS sequence"/>
</dbReference>
<accession>A0A926HXV5</accession>
<dbReference type="PANTHER" id="PTHR33931:SF2">
    <property type="entry name" value="HOLIN-LIKE PROTEIN CIDA"/>
    <property type="match status" value="1"/>
</dbReference>
<evidence type="ECO:0000313" key="8">
    <source>
        <dbReference type="Proteomes" id="UP000611762"/>
    </source>
</evidence>
<gene>
    <name evidence="7" type="ORF">H8698_02080</name>
</gene>
<reference evidence="7" key="1">
    <citation type="submission" date="2020-08" db="EMBL/GenBank/DDBJ databases">
        <title>Genome public.</title>
        <authorList>
            <person name="Liu C."/>
            <person name="Sun Q."/>
        </authorList>
    </citation>
    <scope>NUCLEOTIDE SEQUENCE</scope>
    <source>
        <strain evidence="7">H8</strain>
    </source>
</reference>
<comment type="caution">
    <text evidence="7">The sequence shown here is derived from an EMBL/GenBank/DDBJ whole genome shotgun (WGS) entry which is preliminary data.</text>
</comment>
<keyword evidence="3 6" id="KW-0812">Transmembrane</keyword>
<dbReference type="EMBL" id="JACRSU010000001">
    <property type="protein sequence ID" value="MBC8539763.1"/>
    <property type="molecule type" value="Genomic_DNA"/>
</dbReference>